<organism evidence="2 3">
    <name type="scientific">Kitasatospora misakiensis</name>
    <dbReference type="NCBI Taxonomy" id="67330"/>
    <lineage>
        <taxon>Bacteria</taxon>
        <taxon>Bacillati</taxon>
        <taxon>Actinomycetota</taxon>
        <taxon>Actinomycetes</taxon>
        <taxon>Kitasatosporales</taxon>
        <taxon>Streptomycetaceae</taxon>
        <taxon>Kitasatospora</taxon>
    </lineage>
</organism>
<gene>
    <name evidence="2" type="ORF">ACFP3U_17960</name>
</gene>
<name>A0ABW0X2W9_9ACTN</name>
<feature type="region of interest" description="Disordered" evidence="1">
    <location>
        <begin position="42"/>
        <end position="63"/>
    </location>
</feature>
<keyword evidence="3" id="KW-1185">Reference proteome</keyword>
<protein>
    <submittedName>
        <fullName evidence="2">Uncharacterized protein</fullName>
    </submittedName>
</protein>
<evidence type="ECO:0000256" key="1">
    <source>
        <dbReference type="SAM" id="MobiDB-lite"/>
    </source>
</evidence>
<proteinExistence type="predicted"/>
<dbReference type="RefSeq" id="WP_380226548.1">
    <property type="nucleotide sequence ID" value="NZ_JBHSOF010000021.1"/>
</dbReference>
<evidence type="ECO:0000313" key="2">
    <source>
        <dbReference type="EMBL" id="MFC5664860.1"/>
    </source>
</evidence>
<sequence length="588" mass="63021">MSGTRLPAALAPWAGPLSALSLELAVALGPLVRRLDALVGAREPVTDGPGEPDGTGGLGRSGRPEQLLPSEWLLAEEHPEEFLRRFVDRELLYLEPEFRTTEARGRTVVLVDAGPSQAGPGRLVQLAALLVLHRRAAAHGSELLVGVLGDRPGRWISGEPADLLPVWLAARRTAEPTAEDVRDAVADLDAADRAWLLTSPRLAERLAERLVDRLADGLADRLPSAAPGPSAVQPRVLAAEATRWGPAGATHVTVRLDRTALELALPAADIAVRALRGAEFRRNGPVVVPPPADGAGPLGRAMPVFTTDAPVLLVRGGLDGGTLLATDVRDAEYRNAAVTRSKSHRLNGQVIAAGRTGRRLIALHLHRGRVLRYVSGRPIGGTAEFVLDPAFLGLDGTVAEQLASRPVLPLLRSGEDLLVPIAGRWRRIAPDGAVTDDGPVGRRTEGPHGFERYREPRLFDRTPQPEAARARHLVHAGGTAAWSDNGRTWTVWTRLGEERRLSFRENAEVVGLVHDRREPVLITWAPGSRMVRAIRADSVRTLSRFSGGDTPPAVHPTLPLIASECPPGRVVVGDATTGRIHHVIGSNE</sequence>
<comment type="caution">
    <text evidence="2">The sequence shown here is derived from an EMBL/GenBank/DDBJ whole genome shotgun (WGS) entry which is preliminary data.</text>
</comment>
<dbReference type="Proteomes" id="UP001595975">
    <property type="component" value="Unassembled WGS sequence"/>
</dbReference>
<reference evidence="3" key="1">
    <citation type="journal article" date="2019" name="Int. J. Syst. Evol. Microbiol.">
        <title>The Global Catalogue of Microorganisms (GCM) 10K type strain sequencing project: providing services to taxonomists for standard genome sequencing and annotation.</title>
        <authorList>
            <consortium name="The Broad Institute Genomics Platform"/>
            <consortium name="The Broad Institute Genome Sequencing Center for Infectious Disease"/>
            <person name="Wu L."/>
            <person name="Ma J."/>
        </authorList>
    </citation>
    <scope>NUCLEOTIDE SEQUENCE [LARGE SCALE GENOMIC DNA]</scope>
    <source>
        <strain evidence="3">CGMCC 4.1437</strain>
    </source>
</reference>
<accession>A0ABW0X2W9</accession>
<dbReference type="EMBL" id="JBHSOF010000021">
    <property type="protein sequence ID" value="MFC5664860.1"/>
    <property type="molecule type" value="Genomic_DNA"/>
</dbReference>
<feature type="compositionally biased region" description="Gly residues" evidence="1">
    <location>
        <begin position="51"/>
        <end position="60"/>
    </location>
</feature>
<evidence type="ECO:0000313" key="3">
    <source>
        <dbReference type="Proteomes" id="UP001595975"/>
    </source>
</evidence>